<dbReference type="AlphaFoldDB" id="A0A2W2BDQ3"/>
<dbReference type="Pfam" id="PF01551">
    <property type="entry name" value="Peptidase_M23"/>
    <property type="match status" value="2"/>
</dbReference>
<dbReference type="SUPFAM" id="SSF51261">
    <property type="entry name" value="Duplicated hybrid motif"/>
    <property type="match status" value="2"/>
</dbReference>
<evidence type="ECO:0000256" key="2">
    <source>
        <dbReference type="SAM" id="MobiDB-lite"/>
    </source>
</evidence>
<evidence type="ECO:0000313" key="5">
    <source>
        <dbReference type="EMBL" id="PZF84112.1"/>
    </source>
</evidence>
<comment type="caution">
    <text evidence="5">The sequence shown here is derived from an EMBL/GenBank/DDBJ whole genome shotgun (WGS) entry which is preliminary data.</text>
</comment>
<gene>
    <name evidence="5" type="ORF">C1I92_09670</name>
</gene>
<organism evidence="5 6">
    <name type="scientific">Jiangella anatolica</name>
    <dbReference type="NCBI Taxonomy" id="2670374"/>
    <lineage>
        <taxon>Bacteria</taxon>
        <taxon>Bacillati</taxon>
        <taxon>Actinomycetota</taxon>
        <taxon>Actinomycetes</taxon>
        <taxon>Jiangellales</taxon>
        <taxon>Jiangellaceae</taxon>
        <taxon>Jiangella</taxon>
    </lineage>
</organism>
<dbReference type="RefSeq" id="WP_111254456.1">
    <property type="nucleotide sequence ID" value="NZ_POTW01000018.1"/>
</dbReference>
<evidence type="ECO:0000259" key="4">
    <source>
        <dbReference type="Pfam" id="PF01551"/>
    </source>
</evidence>
<feature type="region of interest" description="Disordered" evidence="2">
    <location>
        <begin position="18"/>
        <end position="48"/>
    </location>
</feature>
<dbReference type="InterPro" id="IPR011055">
    <property type="entry name" value="Dup_hybrid_motif"/>
</dbReference>
<dbReference type="CDD" id="cd12797">
    <property type="entry name" value="M23_peptidase"/>
    <property type="match status" value="2"/>
</dbReference>
<name>A0A2W2BDQ3_9ACTN</name>
<dbReference type="PANTHER" id="PTHR21666">
    <property type="entry name" value="PEPTIDASE-RELATED"/>
    <property type="match status" value="1"/>
</dbReference>
<feature type="chain" id="PRO_5038354951" description="M23ase beta-sheet core domain-containing protein" evidence="3">
    <location>
        <begin position="19"/>
        <end position="525"/>
    </location>
</feature>
<dbReference type="InterPro" id="IPR016047">
    <property type="entry name" value="M23ase_b-sheet_dom"/>
</dbReference>
<protein>
    <recommendedName>
        <fullName evidence="4">M23ase beta-sheet core domain-containing protein</fullName>
    </recommendedName>
</protein>
<keyword evidence="6" id="KW-1185">Reference proteome</keyword>
<dbReference type="Gene3D" id="2.70.70.10">
    <property type="entry name" value="Glucose Permease (Domain IIA)"/>
    <property type="match status" value="2"/>
</dbReference>
<dbReference type="InterPro" id="IPR050570">
    <property type="entry name" value="Cell_wall_metabolism_enzyme"/>
</dbReference>
<evidence type="ECO:0000256" key="3">
    <source>
        <dbReference type="SAM" id="SignalP"/>
    </source>
</evidence>
<feature type="signal peptide" evidence="3">
    <location>
        <begin position="1"/>
        <end position="18"/>
    </location>
</feature>
<feature type="domain" description="M23ase beta-sheet core" evidence="4">
    <location>
        <begin position="328"/>
        <end position="420"/>
    </location>
</feature>
<dbReference type="GO" id="GO:0004222">
    <property type="term" value="F:metalloendopeptidase activity"/>
    <property type="evidence" value="ECO:0007669"/>
    <property type="project" value="TreeGrafter"/>
</dbReference>
<feature type="compositionally biased region" description="Low complexity" evidence="2">
    <location>
        <begin position="24"/>
        <end position="48"/>
    </location>
</feature>
<dbReference type="PANTHER" id="PTHR21666:SF289">
    <property type="entry name" value="L-ALA--D-GLU ENDOPEPTIDASE"/>
    <property type="match status" value="1"/>
</dbReference>
<feature type="compositionally biased region" description="Low complexity" evidence="2">
    <location>
        <begin position="90"/>
        <end position="104"/>
    </location>
</feature>
<dbReference type="EMBL" id="POTW01000018">
    <property type="protein sequence ID" value="PZF84112.1"/>
    <property type="molecule type" value="Genomic_DNA"/>
</dbReference>
<evidence type="ECO:0000313" key="6">
    <source>
        <dbReference type="Proteomes" id="UP000248764"/>
    </source>
</evidence>
<evidence type="ECO:0000256" key="1">
    <source>
        <dbReference type="ARBA" id="ARBA00022729"/>
    </source>
</evidence>
<reference evidence="5 6" key="1">
    <citation type="submission" date="2018-01" db="EMBL/GenBank/DDBJ databases">
        <title>Draft genome sequence of Jiangella sp. GTF31.</title>
        <authorList>
            <person name="Sahin N."/>
            <person name="Ay H."/>
            <person name="Saygin H."/>
        </authorList>
    </citation>
    <scope>NUCLEOTIDE SEQUENCE [LARGE SCALE GENOMIC DNA]</scope>
    <source>
        <strain evidence="5 6">GTF31</strain>
    </source>
</reference>
<sequence length="525" mass="52997">MSPFLALVLVLALGSVPAEPPSPTDAAAAGPATALPARADVPPAADDAEVPASTAAALVARAVAPAPPLTELALVAASPGTTSFTVLAPAASASSPDPPDATSAGQPPRPPSNRGRLFAGISTQPTRGLAAAAPADVPPPQPNPGWVYPVGPPGGPVEIVHGFDPPDQPWQAGHRGVDLAAAAGAEVRAPGPGTVTYAGRLAGRGVVVIGHGMLRTTYEPVAASVAVGDEVGTGHPIGTLEPAGSHCAPVACLHWGAIEGEQYTDPLALVGGGAVRLLPLGARTLTGDPPPPPQQPPASAGLTWPVAVPRITSPYGMRVHPITGERKLHDGADLAAACGAPIRAAAAGRVTDAGDRGPYGLQVTVDHGRIRGTPLTTSYSHLSAFSVTAGRPVRAGQVIGRAGTTGLSTGCHLHLMLYAAGGVERPGAMDASAIDGDKLPCQGPPQGIPSLTEPRIAPSARKHGVADDDMLHAYRCAIRFEEQDEQIVLLVGPDRSARLLELATLRTASGPVIIHAMAARPKHLR</sequence>
<keyword evidence="1 3" id="KW-0732">Signal</keyword>
<feature type="domain" description="M23ase beta-sheet core" evidence="4">
    <location>
        <begin position="173"/>
        <end position="266"/>
    </location>
</feature>
<accession>A0A2W2BDQ3</accession>
<dbReference type="Proteomes" id="UP000248764">
    <property type="component" value="Unassembled WGS sequence"/>
</dbReference>
<feature type="region of interest" description="Disordered" evidence="2">
    <location>
        <begin position="90"/>
        <end position="119"/>
    </location>
</feature>
<proteinExistence type="predicted"/>